<sequence>MKCSCFTLLLAVLCLALPLRAQLPDGQVHDTVQDVLARLSATAPQLVGWLPETSRFYLVTPRSSVLTDYWLKALQDAFFREHNELCRRYSYRYLCDWRALMAKAARESFWGTSYLCNRTFNYFGIRHAGKPWLCESLGYCRGFWRNDPEPAYFAVFPGFRESLWAFVHTIYSSHFLARLPDGGLRVLGAIQHEREHGLPYWSYTADGLPYAGQLDGVYYSLQSLIDSWSGHEINNLCLDCDRETDWHWVRQVEKVALRL</sequence>
<dbReference type="EMBL" id="VOOR01000045">
    <property type="protein sequence ID" value="TXB61782.1"/>
    <property type="molecule type" value="Genomic_DNA"/>
</dbReference>
<dbReference type="Gene3D" id="1.10.530.10">
    <property type="match status" value="1"/>
</dbReference>
<name>A0A5C6RK96_9BACT</name>
<feature type="chain" id="PRO_5022845704" evidence="1">
    <location>
        <begin position="22"/>
        <end position="259"/>
    </location>
</feature>
<dbReference type="RefSeq" id="WP_147168824.1">
    <property type="nucleotide sequence ID" value="NZ_VOOR01000045.1"/>
</dbReference>
<comment type="caution">
    <text evidence="2">The sequence shown here is derived from an EMBL/GenBank/DDBJ whole genome shotgun (WGS) entry which is preliminary data.</text>
</comment>
<organism evidence="2 3">
    <name type="scientific">Phaeodactylibacter luteus</name>
    <dbReference type="NCBI Taxonomy" id="1564516"/>
    <lineage>
        <taxon>Bacteria</taxon>
        <taxon>Pseudomonadati</taxon>
        <taxon>Bacteroidota</taxon>
        <taxon>Saprospiria</taxon>
        <taxon>Saprospirales</taxon>
        <taxon>Haliscomenobacteraceae</taxon>
        <taxon>Phaeodactylibacter</taxon>
    </lineage>
</organism>
<feature type="signal peptide" evidence="1">
    <location>
        <begin position="1"/>
        <end position="21"/>
    </location>
</feature>
<keyword evidence="3" id="KW-1185">Reference proteome</keyword>
<accession>A0A5C6RK96</accession>
<dbReference type="OrthoDB" id="977752at2"/>
<keyword evidence="1" id="KW-0732">Signal</keyword>
<gene>
    <name evidence="2" type="ORF">FRY97_17280</name>
</gene>
<reference evidence="2 3" key="1">
    <citation type="submission" date="2019-08" db="EMBL/GenBank/DDBJ databases">
        <title>Genome of Phaeodactylibacter luteus.</title>
        <authorList>
            <person name="Bowman J.P."/>
        </authorList>
    </citation>
    <scope>NUCLEOTIDE SEQUENCE [LARGE SCALE GENOMIC DNA]</scope>
    <source>
        <strain evidence="2 3">KCTC 42180</strain>
    </source>
</reference>
<proteinExistence type="predicted"/>
<dbReference type="AlphaFoldDB" id="A0A5C6RK96"/>
<dbReference type="Proteomes" id="UP000321580">
    <property type="component" value="Unassembled WGS sequence"/>
</dbReference>
<protein>
    <submittedName>
        <fullName evidence="2">Uncharacterized protein</fullName>
    </submittedName>
</protein>
<evidence type="ECO:0000313" key="3">
    <source>
        <dbReference type="Proteomes" id="UP000321580"/>
    </source>
</evidence>
<evidence type="ECO:0000256" key="1">
    <source>
        <dbReference type="SAM" id="SignalP"/>
    </source>
</evidence>
<evidence type="ECO:0000313" key="2">
    <source>
        <dbReference type="EMBL" id="TXB61782.1"/>
    </source>
</evidence>